<protein>
    <submittedName>
        <fullName evidence="1">Uncharacterized protein</fullName>
    </submittedName>
</protein>
<organism evidence="1">
    <name type="scientific">Siphoviridae sp. ctnPP24</name>
    <dbReference type="NCBI Taxonomy" id="2825662"/>
    <lineage>
        <taxon>Viruses</taxon>
        <taxon>Duplodnaviria</taxon>
        <taxon>Heunggongvirae</taxon>
        <taxon>Uroviricota</taxon>
        <taxon>Caudoviricetes</taxon>
    </lineage>
</organism>
<sequence length="31" mass="3987">MYIDFYIYKRYYIIVLYIIDLIIKKFPCYAQ</sequence>
<reference evidence="1" key="1">
    <citation type="journal article" date="2021" name="Proc. Natl. Acad. Sci. U.S.A.">
        <title>A Catalog of Tens of Thousands of Viruses from Human Metagenomes Reveals Hidden Associations with Chronic Diseases.</title>
        <authorList>
            <person name="Tisza M.J."/>
            <person name="Buck C.B."/>
        </authorList>
    </citation>
    <scope>NUCLEOTIDE SEQUENCE</scope>
    <source>
        <strain evidence="1">CtnPP24</strain>
    </source>
</reference>
<name>A0A8S5TYS5_9CAUD</name>
<proteinExistence type="predicted"/>
<accession>A0A8S5TYS5</accession>
<dbReference type="EMBL" id="BK015962">
    <property type="protein sequence ID" value="DAF87327.1"/>
    <property type="molecule type" value="Genomic_DNA"/>
</dbReference>
<evidence type="ECO:0000313" key="1">
    <source>
        <dbReference type="EMBL" id="DAF87327.1"/>
    </source>
</evidence>